<dbReference type="Proteomes" id="UP000053989">
    <property type="component" value="Unassembled WGS sequence"/>
</dbReference>
<dbReference type="AlphaFoldDB" id="A0A0C2ZT21"/>
<evidence type="ECO:0000313" key="3">
    <source>
        <dbReference type="Proteomes" id="UP000053989"/>
    </source>
</evidence>
<protein>
    <submittedName>
        <fullName evidence="2">Uncharacterized protein</fullName>
    </submittedName>
</protein>
<name>A0A0C2ZT21_9AGAM</name>
<dbReference type="EMBL" id="KN822129">
    <property type="protein sequence ID" value="KIM55702.1"/>
    <property type="molecule type" value="Genomic_DNA"/>
</dbReference>
<dbReference type="HOGENOM" id="CLU_1526049_0_0_1"/>
<keyword evidence="3" id="KW-1185">Reference proteome</keyword>
<accession>A0A0C2ZT21</accession>
<evidence type="ECO:0000256" key="1">
    <source>
        <dbReference type="SAM" id="MobiDB-lite"/>
    </source>
</evidence>
<dbReference type="InParanoid" id="A0A0C2ZT21"/>
<reference evidence="2 3" key="1">
    <citation type="submission" date="2014-04" db="EMBL/GenBank/DDBJ databases">
        <authorList>
            <consortium name="DOE Joint Genome Institute"/>
            <person name="Kuo A."/>
            <person name="Kohler A."/>
            <person name="Nagy L.G."/>
            <person name="Floudas D."/>
            <person name="Copeland A."/>
            <person name="Barry K.W."/>
            <person name="Cichocki N."/>
            <person name="Veneault-Fourrey C."/>
            <person name="LaButti K."/>
            <person name="Lindquist E.A."/>
            <person name="Lipzen A."/>
            <person name="Lundell T."/>
            <person name="Morin E."/>
            <person name="Murat C."/>
            <person name="Sun H."/>
            <person name="Tunlid A."/>
            <person name="Henrissat B."/>
            <person name="Grigoriev I.V."/>
            <person name="Hibbett D.S."/>
            <person name="Martin F."/>
            <person name="Nordberg H.P."/>
            <person name="Cantor M.N."/>
            <person name="Hua S.X."/>
        </authorList>
    </citation>
    <scope>NUCLEOTIDE SEQUENCE [LARGE SCALE GENOMIC DNA]</scope>
    <source>
        <strain evidence="2 3">Foug A</strain>
    </source>
</reference>
<feature type="compositionally biased region" description="Basic and acidic residues" evidence="1">
    <location>
        <begin position="145"/>
        <end position="159"/>
    </location>
</feature>
<gene>
    <name evidence="2" type="ORF">SCLCIDRAFT_30172</name>
</gene>
<reference evidence="3" key="2">
    <citation type="submission" date="2015-01" db="EMBL/GenBank/DDBJ databases">
        <title>Evolutionary Origins and Diversification of the Mycorrhizal Mutualists.</title>
        <authorList>
            <consortium name="DOE Joint Genome Institute"/>
            <consortium name="Mycorrhizal Genomics Consortium"/>
            <person name="Kohler A."/>
            <person name="Kuo A."/>
            <person name="Nagy L.G."/>
            <person name="Floudas D."/>
            <person name="Copeland A."/>
            <person name="Barry K.W."/>
            <person name="Cichocki N."/>
            <person name="Veneault-Fourrey C."/>
            <person name="LaButti K."/>
            <person name="Lindquist E.A."/>
            <person name="Lipzen A."/>
            <person name="Lundell T."/>
            <person name="Morin E."/>
            <person name="Murat C."/>
            <person name="Riley R."/>
            <person name="Ohm R."/>
            <person name="Sun H."/>
            <person name="Tunlid A."/>
            <person name="Henrissat B."/>
            <person name="Grigoriev I.V."/>
            <person name="Hibbett D.S."/>
            <person name="Martin F."/>
        </authorList>
    </citation>
    <scope>NUCLEOTIDE SEQUENCE [LARGE SCALE GENOMIC DNA]</scope>
    <source>
        <strain evidence="3">Foug A</strain>
    </source>
</reference>
<sequence>MDDFALHVRHYGKPDSRVPFSLTIRNPPYQMTRAAPSAACTNTQTMGPGIQDRPATSSSPMRNVLEVELGRVKRVVIDVGSIGDPVRNSGNSLPMRDDMDVTKMRKAYAATLVCLWMRGRPHEEQYNITGMNGAHVDVLVLKGAESKEDFSESDERIDDKDEDEDEDEEINDEEPE</sequence>
<feature type="compositionally biased region" description="Acidic residues" evidence="1">
    <location>
        <begin position="160"/>
        <end position="176"/>
    </location>
</feature>
<proteinExistence type="predicted"/>
<feature type="region of interest" description="Disordered" evidence="1">
    <location>
        <begin position="145"/>
        <end position="176"/>
    </location>
</feature>
<evidence type="ECO:0000313" key="2">
    <source>
        <dbReference type="EMBL" id="KIM55702.1"/>
    </source>
</evidence>
<organism evidence="2 3">
    <name type="scientific">Scleroderma citrinum Foug A</name>
    <dbReference type="NCBI Taxonomy" id="1036808"/>
    <lineage>
        <taxon>Eukaryota</taxon>
        <taxon>Fungi</taxon>
        <taxon>Dikarya</taxon>
        <taxon>Basidiomycota</taxon>
        <taxon>Agaricomycotina</taxon>
        <taxon>Agaricomycetes</taxon>
        <taxon>Agaricomycetidae</taxon>
        <taxon>Boletales</taxon>
        <taxon>Sclerodermatineae</taxon>
        <taxon>Sclerodermataceae</taxon>
        <taxon>Scleroderma</taxon>
    </lineage>
</organism>